<dbReference type="AlphaFoldDB" id="A0A642UL65"/>
<dbReference type="Proteomes" id="UP000449547">
    <property type="component" value="Unassembled WGS sequence"/>
</dbReference>
<feature type="compositionally biased region" description="Polar residues" evidence="7">
    <location>
        <begin position="564"/>
        <end position="575"/>
    </location>
</feature>
<dbReference type="RefSeq" id="XP_034011855.1">
    <property type="nucleotide sequence ID" value="XM_034156383.1"/>
</dbReference>
<evidence type="ECO:0000313" key="10">
    <source>
        <dbReference type="Proteomes" id="UP000449547"/>
    </source>
</evidence>
<dbReference type="GO" id="GO:0008270">
    <property type="term" value="F:zinc ion binding"/>
    <property type="evidence" value="ECO:0007669"/>
    <property type="project" value="UniProtKB-KW"/>
</dbReference>
<feature type="region of interest" description="Disordered" evidence="7">
    <location>
        <begin position="564"/>
        <end position="687"/>
    </location>
</feature>
<feature type="compositionally biased region" description="Basic and acidic residues" evidence="7">
    <location>
        <begin position="677"/>
        <end position="687"/>
    </location>
</feature>
<dbReference type="SMART" id="SM00401">
    <property type="entry name" value="ZnF_GATA"/>
    <property type="match status" value="2"/>
</dbReference>
<protein>
    <recommendedName>
        <fullName evidence="8">GATA-type domain-containing protein</fullName>
    </recommendedName>
</protein>
<evidence type="ECO:0000256" key="1">
    <source>
        <dbReference type="ARBA" id="ARBA00022723"/>
    </source>
</evidence>
<reference evidence="9 10" key="1">
    <citation type="submission" date="2019-07" db="EMBL/GenBank/DDBJ databases">
        <title>Genome assembly of two rare yeast pathogens: Diutina rugosa and Trichomonascus ciferrii.</title>
        <authorList>
            <person name="Mixao V."/>
            <person name="Saus E."/>
            <person name="Hansen A."/>
            <person name="Lass-Flor C."/>
            <person name="Gabaldon T."/>
        </authorList>
    </citation>
    <scope>NUCLEOTIDE SEQUENCE [LARGE SCALE GENOMIC DNA]</scope>
    <source>
        <strain evidence="9 10">CBS 613</strain>
    </source>
</reference>
<dbReference type="CDD" id="cd00202">
    <property type="entry name" value="ZnF_GATA"/>
    <property type="match status" value="1"/>
</dbReference>
<keyword evidence="4" id="KW-0805">Transcription regulation</keyword>
<dbReference type="GO" id="GO:0006355">
    <property type="term" value="P:regulation of DNA-templated transcription"/>
    <property type="evidence" value="ECO:0007669"/>
    <property type="project" value="InterPro"/>
</dbReference>
<evidence type="ECO:0000259" key="8">
    <source>
        <dbReference type="PROSITE" id="PS50114"/>
    </source>
</evidence>
<feature type="region of interest" description="Disordered" evidence="7">
    <location>
        <begin position="1"/>
        <end position="30"/>
    </location>
</feature>
<dbReference type="SUPFAM" id="SSF57716">
    <property type="entry name" value="Glucocorticoid receptor-like (DNA-binding domain)"/>
    <property type="match status" value="1"/>
</dbReference>
<dbReference type="GO" id="GO:0043565">
    <property type="term" value="F:sequence-specific DNA binding"/>
    <property type="evidence" value="ECO:0007669"/>
    <property type="project" value="InterPro"/>
</dbReference>
<feature type="compositionally biased region" description="Basic and acidic residues" evidence="7">
    <location>
        <begin position="1"/>
        <end position="25"/>
    </location>
</feature>
<accession>A0A642UL65</accession>
<name>A0A642UL65_DIURU</name>
<feature type="compositionally biased region" description="Low complexity" evidence="7">
    <location>
        <begin position="240"/>
        <end position="250"/>
    </location>
</feature>
<dbReference type="PANTHER" id="PTHR47172">
    <property type="entry name" value="OS01G0976800 PROTEIN"/>
    <property type="match status" value="1"/>
</dbReference>
<keyword evidence="10" id="KW-1185">Reference proteome</keyword>
<dbReference type="InterPro" id="IPR013088">
    <property type="entry name" value="Znf_NHR/GATA"/>
</dbReference>
<feature type="domain" description="GATA-type" evidence="8">
    <location>
        <begin position="381"/>
        <end position="411"/>
    </location>
</feature>
<evidence type="ECO:0000256" key="6">
    <source>
        <dbReference type="PROSITE-ProRule" id="PRU00094"/>
    </source>
</evidence>
<keyword evidence="3" id="KW-0862">Zinc</keyword>
<dbReference type="PANTHER" id="PTHR47172:SF24">
    <property type="entry name" value="GATA ZINC FINGER DOMAIN-CONTAINING PROTEIN 14-RELATED"/>
    <property type="match status" value="1"/>
</dbReference>
<evidence type="ECO:0000313" key="9">
    <source>
        <dbReference type="EMBL" id="KAA8901232.1"/>
    </source>
</evidence>
<dbReference type="VEuPathDB" id="FungiDB:DIURU_003602"/>
<evidence type="ECO:0000256" key="3">
    <source>
        <dbReference type="ARBA" id="ARBA00022833"/>
    </source>
</evidence>
<keyword evidence="1" id="KW-0479">Metal-binding</keyword>
<keyword evidence="2 6" id="KW-0863">Zinc-finger</keyword>
<dbReference type="EMBL" id="SWFT01000105">
    <property type="protein sequence ID" value="KAA8901232.1"/>
    <property type="molecule type" value="Genomic_DNA"/>
</dbReference>
<evidence type="ECO:0000256" key="5">
    <source>
        <dbReference type="ARBA" id="ARBA00023163"/>
    </source>
</evidence>
<organism evidence="9 10">
    <name type="scientific">Diutina rugosa</name>
    <name type="common">Yeast</name>
    <name type="synonym">Candida rugosa</name>
    <dbReference type="NCBI Taxonomy" id="5481"/>
    <lineage>
        <taxon>Eukaryota</taxon>
        <taxon>Fungi</taxon>
        <taxon>Dikarya</taxon>
        <taxon>Ascomycota</taxon>
        <taxon>Saccharomycotina</taxon>
        <taxon>Pichiomycetes</taxon>
        <taxon>Debaryomycetaceae</taxon>
        <taxon>Diutina</taxon>
    </lineage>
</organism>
<dbReference type="Pfam" id="PF00320">
    <property type="entry name" value="GATA"/>
    <property type="match status" value="1"/>
</dbReference>
<gene>
    <name evidence="9" type="ORF">DIURU_003602</name>
</gene>
<feature type="compositionally biased region" description="Polar residues" evidence="7">
    <location>
        <begin position="630"/>
        <end position="642"/>
    </location>
</feature>
<dbReference type="InterPro" id="IPR000679">
    <property type="entry name" value="Znf_GATA"/>
</dbReference>
<evidence type="ECO:0000256" key="4">
    <source>
        <dbReference type="ARBA" id="ARBA00023015"/>
    </source>
</evidence>
<dbReference type="Gene3D" id="3.30.50.10">
    <property type="entry name" value="Erythroid Transcription Factor GATA-1, subunit A"/>
    <property type="match status" value="1"/>
</dbReference>
<feature type="compositionally biased region" description="Pro residues" evidence="7">
    <location>
        <begin position="251"/>
        <end position="309"/>
    </location>
</feature>
<feature type="compositionally biased region" description="Low complexity" evidence="7">
    <location>
        <begin position="311"/>
        <end position="359"/>
    </location>
</feature>
<proteinExistence type="predicted"/>
<evidence type="ECO:0000256" key="2">
    <source>
        <dbReference type="ARBA" id="ARBA00022771"/>
    </source>
</evidence>
<sequence length="1066" mass="115275">MSQERRRLDSNESHMMRWGRSHDQLETPSPSATFKRAKLASLVYSSPSALPGGTNDRSDLVNVSMVGSSTGGYNHLLVKPHDVSGQADIPQMVNQHNVKFKEVPCQQVMYPVATNFNMNVQPKPAPILPLTQYPVRPAPQASIVPYPRAGLEQVALPPIVGPDASKPSFPPILPPPSIIGGFSAPPVASAPPTNGTVPIKPTSPMLKRHDPIYYPPSGQMMPQSPPSPVSQAPPPPPSSPTSAAPSAPLTQPAPPAPSAPLAQPAPLPQAPLTRPAPLPQAPPAWPAQLPPPAPPAPLARPAQLPPSAPTAPLARPARQGPQARPAPTAPLARPARQGPQARPAPQAPTAPSSATGAPTTNLPSPPQAVSHNFKNGRYGICHHCRTQWTPQWRAGPKEMHTLCNACGLFYENLAWRIGPERAANVMMKTRVIQHHPDNNTDANIESGASEPGRTHNTTEPMAQNCTVRPRKCQRCIGTTATHRGPNGHCTLCKACGELYTNMVKLHGEGLAAKINFGEVPPQRRNQSPRIQNFSESTVARVAAHSPHSGQMFHTDGIGVNFTTQTHPFSHWQPSGNYRRGSVHTDTSQPVLKPSSRLHEDWIGLDPGSAVEPVDNETSKSTSGKDEAGKTKQTITDGDQSAGKQKASESEVGDIEDSILNDGTVDSPNECPETGSADQEHGEPEKSVMMHSETGLVVCALNHTPTVVLPHQVNSHVSSFHEKSLRHSKEVQRRLRNELQKGTAKEVPFNVMTRLPGIPVEDTFYCFSCGKICGRTILHFKGHCDCDVNKRVIVESQQCWRQKYVIVGPLPEPFDGGGNVNSKNSTTEICDDAQSPNNDDAFAYSPNVKETTSNGPKLNIIKHEETGLLSCAHDHEPMVVLPYQSASHVKVYHSDERGGSGELRQALCRLLEASPVFEVPLNILTELTGIPVVVAEYCFGCHKVTRCPAYHDSLMKCKGSRRAEVKCQYLSRFKSVILGPMPKLPYEDHVQNIDDDVAETEDVKEVSRQTPVGILKIEGNKSGLEQGEKVSSPILVKNPLRTNGGESANDDDLRVFAKGSEPLILLR</sequence>
<evidence type="ECO:0000256" key="7">
    <source>
        <dbReference type="SAM" id="MobiDB-lite"/>
    </source>
</evidence>
<feature type="region of interest" description="Disordered" evidence="7">
    <location>
        <begin position="184"/>
        <end position="371"/>
    </location>
</feature>
<dbReference type="PROSITE" id="PS50114">
    <property type="entry name" value="GATA_ZN_FINGER_2"/>
    <property type="match status" value="1"/>
</dbReference>
<dbReference type="OrthoDB" id="515401at2759"/>
<dbReference type="PROSITE" id="PS00344">
    <property type="entry name" value="GATA_ZN_FINGER_1"/>
    <property type="match status" value="1"/>
</dbReference>
<feature type="compositionally biased region" description="Pro residues" evidence="7">
    <location>
        <begin position="223"/>
        <end position="239"/>
    </location>
</feature>
<dbReference type="GeneID" id="54782253"/>
<comment type="caution">
    <text evidence="9">The sequence shown here is derived from an EMBL/GenBank/DDBJ whole genome shotgun (WGS) entry which is preliminary data.</text>
</comment>
<keyword evidence="5" id="KW-0804">Transcription</keyword>
<feature type="region of interest" description="Disordered" evidence="7">
    <location>
        <begin position="436"/>
        <end position="460"/>
    </location>
</feature>